<dbReference type="PANTHER" id="PTHR48051:SF30">
    <property type="entry name" value="NON-SPECIFIC SERINE_THREONINE PROTEIN KINASE"/>
    <property type="match status" value="1"/>
</dbReference>
<dbReference type="PRINTS" id="PR00019">
    <property type="entry name" value="LEURICHRPT"/>
</dbReference>
<dbReference type="InterPro" id="IPR003591">
    <property type="entry name" value="Leu-rich_rpt_typical-subtyp"/>
</dbReference>
<evidence type="ECO:0000313" key="4">
    <source>
        <dbReference type="Proteomes" id="UP000593567"/>
    </source>
</evidence>
<accession>A0A7J7JNK2</accession>
<dbReference type="Pfam" id="PF13855">
    <property type="entry name" value="LRR_8"/>
    <property type="match status" value="1"/>
</dbReference>
<keyword evidence="4" id="KW-1185">Reference proteome</keyword>
<dbReference type="InterPro" id="IPR050216">
    <property type="entry name" value="LRR_domain-containing"/>
</dbReference>
<dbReference type="PANTHER" id="PTHR48051">
    <property type="match status" value="1"/>
</dbReference>
<gene>
    <name evidence="3" type="ORF">EB796_014098</name>
</gene>
<evidence type="ECO:0000256" key="1">
    <source>
        <dbReference type="ARBA" id="ARBA00022614"/>
    </source>
</evidence>
<sequence length="200" mass="22679">MVNINVKGNLLKKVPPGVCKLKMLEVLDISDNQLKALPKTVHKAAALHTFVASGNKVRKLPPKIGDSKTLRYVRVQNNLLKTLPKTIYKIPVEVDASNNLIKELPKIALTKKVKDVHLNKLFLSKNQLQTLPEGFEFLQCMTHLDISHNQFQELPASVGHLRFLEFLDISHNDIGIIHEDFCKLSEFMNQVKRKNQISVS</sequence>
<dbReference type="OrthoDB" id="676979at2759"/>
<dbReference type="InterPro" id="IPR001611">
    <property type="entry name" value="Leu-rich_rpt"/>
</dbReference>
<dbReference type="GO" id="GO:0005737">
    <property type="term" value="C:cytoplasm"/>
    <property type="evidence" value="ECO:0007669"/>
    <property type="project" value="TreeGrafter"/>
</dbReference>
<dbReference type="Proteomes" id="UP000593567">
    <property type="component" value="Unassembled WGS sequence"/>
</dbReference>
<organism evidence="3 4">
    <name type="scientific">Bugula neritina</name>
    <name type="common">Brown bryozoan</name>
    <name type="synonym">Sertularia neritina</name>
    <dbReference type="NCBI Taxonomy" id="10212"/>
    <lineage>
        <taxon>Eukaryota</taxon>
        <taxon>Metazoa</taxon>
        <taxon>Spiralia</taxon>
        <taxon>Lophotrochozoa</taxon>
        <taxon>Bryozoa</taxon>
        <taxon>Gymnolaemata</taxon>
        <taxon>Cheilostomatida</taxon>
        <taxon>Flustrina</taxon>
        <taxon>Buguloidea</taxon>
        <taxon>Bugulidae</taxon>
        <taxon>Bugula</taxon>
    </lineage>
</organism>
<dbReference type="InterPro" id="IPR032675">
    <property type="entry name" value="LRR_dom_sf"/>
</dbReference>
<dbReference type="Gene3D" id="3.80.10.10">
    <property type="entry name" value="Ribonuclease Inhibitor"/>
    <property type="match status" value="2"/>
</dbReference>
<keyword evidence="1" id="KW-0433">Leucine-rich repeat</keyword>
<dbReference type="SMART" id="SM00369">
    <property type="entry name" value="LRR_TYP"/>
    <property type="match status" value="4"/>
</dbReference>
<dbReference type="EMBL" id="VXIV02002067">
    <property type="protein sequence ID" value="KAF6027577.1"/>
    <property type="molecule type" value="Genomic_DNA"/>
</dbReference>
<evidence type="ECO:0000256" key="2">
    <source>
        <dbReference type="ARBA" id="ARBA00022737"/>
    </source>
</evidence>
<keyword evidence="2" id="KW-0677">Repeat</keyword>
<comment type="caution">
    <text evidence="3">The sequence shown here is derived from an EMBL/GenBank/DDBJ whole genome shotgun (WGS) entry which is preliminary data.</text>
</comment>
<dbReference type="SMART" id="SM00364">
    <property type="entry name" value="LRR_BAC"/>
    <property type="match status" value="4"/>
</dbReference>
<protein>
    <submittedName>
        <fullName evidence="3">Uncharacterized protein</fullName>
    </submittedName>
</protein>
<proteinExistence type="predicted"/>
<name>A0A7J7JNK2_BUGNE</name>
<dbReference type="AlphaFoldDB" id="A0A7J7JNK2"/>
<dbReference type="SUPFAM" id="SSF52058">
    <property type="entry name" value="L domain-like"/>
    <property type="match status" value="1"/>
</dbReference>
<reference evidence="3" key="1">
    <citation type="submission" date="2020-06" db="EMBL/GenBank/DDBJ databases">
        <title>Draft genome of Bugula neritina, a colonial animal packing powerful symbionts and potential medicines.</title>
        <authorList>
            <person name="Rayko M."/>
        </authorList>
    </citation>
    <scope>NUCLEOTIDE SEQUENCE [LARGE SCALE GENOMIC DNA]</scope>
    <source>
        <strain evidence="3">Kwan_BN1</strain>
    </source>
</reference>
<evidence type="ECO:0000313" key="3">
    <source>
        <dbReference type="EMBL" id="KAF6027577.1"/>
    </source>
</evidence>